<dbReference type="SUPFAM" id="SSF52200">
    <property type="entry name" value="Toll/Interleukin receptor TIR domain"/>
    <property type="match status" value="1"/>
</dbReference>
<dbReference type="PRINTS" id="PR00364">
    <property type="entry name" value="DISEASERSIST"/>
</dbReference>
<dbReference type="FunFam" id="1.10.8.430:FF:000002">
    <property type="entry name" value="Disease resistance protein (TIR-NBS-LRR class)"/>
    <property type="match status" value="1"/>
</dbReference>
<proteinExistence type="predicted"/>
<dbReference type="Gene3D" id="3.80.10.10">
    <property type="entry name" value="Ribonuclease Inhibitor"/>
    <property type="match status" value="2"/>
</dbReference>
<keyword evidence="2" id="KW-0433">Leucine-rich repeat</keyword>
<organism evidence="9 10">
    <name type="scientific">Juglans regia</name>
    <name type="common">English walnut</name>
    <dbReference type="NCBI Taxonomy" id="51240"/>
    <lineage>
        <taxon>Eukaryota</taxon>
        <taxon>Viridiplantae</taxon>
        <taxon>Streptophyta</taxon>
        <taxon>Embryophyta</taxon>
        <taxon>Tracheophyta</taxon>
        <taxon>Spermatophyta</taxon>
        <taxon>Magnoliopsida</taxon>
        <taxon>eudicotyledons</taxon>
        <taxon>Gunneridae</taxon>
        <taxon>Pentapetalae</taxon>
        <taxon>rosids</taxon>
        <taxon>fabids</taxon>
        <taxon>Fagales</taxon>
        <taxon>Juglandaceae</taxon>
        <taxon>Juglans</taxon>
    </lineage>
</organism>
<dbReference type="SUPFAM" id="SSF52058">
    <property type="entry name" value="L domain-like"/>
    <property type="match status" value="1"/>
</dbReference>
<dbReference type="Pfam" id="PF23282">
    <property type="entry name" value="WHD_ROQ1"/>
    <property type="match status" value="1"/>
</dbReference>
<dbReference type="PANTHER" id="PTHR11017:SF559">
    <property type="entry name" value="DISEASE RESISTANCE PROTEIN CHL1"/>
    <property type="match status" value="1"/>
</dbReference>
<keyword evidence="4" id="KW-0378">Hydrolase</keyword>
<dbReference type="EC" id="3.2.2.6" evidence="1"/>
<keyword evidence="6" id="KW-0520">NAD</keyword>
<evidence type="ECO:0000256" key="3">
    <source>
        <dbReference type="ARBA" id="ARBA00022737"/>
    </source>
</evidence>
<dbReference type="InterPro" id="IPR027417">
    <property type="entry name" value="P-loop_NTPase"/>
</dbReference>
<dbReference type="GO" id="GO:0043531">
    <property type="term" value="F:ADP binding"/>
    <property type="evidence" value="ECO:0007669"/>
    <property type="project" value="InterPro"/>
</dbReference>
<protein>
    <recommendedName>
        <fullName evidence="1">ADP-ribosyl cyclase/cyclic ADP-ribose hydrolase</fullName>
        <ecNumber evidence="1">3.2.2.6</ecNumber>
    </recommendedName>
</protein>
<keyword evidence="9" id="KW-1185">Reference proteome</keyword>
<dbReference type="Pfam" id="PF23286">
    <property type="entry name" value="LRR_13"/>
    <property type="match status" value="1"/>
</dbReference>
<dbReference type="Pfam" id="PF00931">
    <property type="entry name" value="NB-ARC"/>
    <property type="match status" value="1"/>
</dbReference>
<evidence type="ECO:0000313" key="10">
    <source>
        <dbReference type="RefSeq" id="XP_035544207.1"/>
    </source>
</evidence>
<dbReference type="GO" id="GO:0006952">
    <property type="term" value="P:defense response"/>
    <property type="evidence" value="ECO:0007669"/>
    <property type="project" value="UniProtKB-KW"/>
</dbReference>
<evidence type="ECO:0000256" key="2">
    <source>
        <dbReference type="ARBA" id="ARBA00022614"/>
    </source>
</evidence>
<dbReference type="GO" id="GO:0061809">
    <property type="term" value="F:NAD+ nucleosidase activity, cyclic ADP-ribose generating"/>
    <property type="evidence" value="ECO:0007669"/>
    <property type="project" value="UniProtKB-EC"/>
</dbReference>
<evidence type="ECO:0000313" key="9">
    <source>
        <dbReference type="Proteomes" id="UP000235220"/>
    </source>
</evidence>
<dbReference type="GeneID" id="108996513"/>
<dbReference type="Gene3D" id="1.10.8.430">
    <property type="entry name" value="Helical domain of apoptotic protease-activating factors"/>
    <property type="match status" value="1"/>
</dbReference>
<dbReference type="Pfam" id="PF01582">
    <property type="entry name" value="TIR"/>
    <property type="match status" value="1"/>
</dbReference>
<dbReference type="InterPro" id="IPR002182">
    <property type="entry name" value="NB-ARC"/>
</dbReference>
<name>A0A6P9ENP8_JUGRE</name>
<evidence type="ECO:0000256" key="7">
    <source>
        <dbReference type="ARBA" id="ARBA00047304"/>
    </source>
</evidence>
<dbReference type="InterPro" id="IPR042197">
    <property type="entry name" value="Apaf_helical"/>
</dbReference>
<evidence type="ECO:0000256" key="1">
    <source>
        <dbReference type="ARBA" id="ARBA00011982"/>
    </source>
</evidence>
<comment type="catalytic activity">
    <reaction evidence="7">
        <text>NAD(+) + H2O = ADP-D-ribose + nicotinamide + H(+)</text>
        <dbReference type="Rhea" id="RHEA:16301"/>
        <dbReference type="ChEBI" id="CHEBI:15377"/>
        <dbReference type="ChEBI" id="CHEBI:15378"/>
        <dbReference type="ChEBI" id="CHEBI:17154"/>
        <dbReference type="ChEBI" id="CHEBI:57540"/>
        <dbReference type="ChEBI" id="CHEBI:57967"/>
        <dbReference type="EC" id="3.2.2.6"/>
    </reaction>
    <physiologicalReaction direction="left-to-right" evidence="7">
        <dbReference type="Rhea" id="RHEA:16302"/>
    </physiologicalReaction>
</comment>
<dbReference type="InterPro" id="IPR036390">
    <property type="entry name" value="WH_DNA-bd_sf"/>
</dbReference>
<sequence length="1070" mass="122180">MAIPNVSSSSSPQRNHDVFLSFRGEDTRNTFTGHLYNALVTKGIKTFIDNEDLRKGEEISPVLLEAIEQSKISIIVFSKKYATSTWCLDELVKILECRKSIGQMVRPIFYDVDPSDVRKQIGEVMDMHEKKFKDDMQRVLRWKDALKEAANLSGWHLNKGLSCLNGRHESDFIQSIVEEISSRILKWTFLDVAKYPVGLHSHIQAMSELLSVGYDDVRMVGIHGIGGIGKTTIAKSVYNLFAGQFQSGSFLANVRETTKRCGLVQLQETFLSETLGNTNLKVGNEDRGINVIKERLCHKKVLLVLDDVNKLEQLEKLAGDKNWFGPGSRIIITTRDQHVLDTHGVERKYEVQGLSHADALQLLSWNAFKKSYPEKGYEKLMDRVVQYANGLPLVLMVLGSLLHRRSEAEWESTICKLQRSLHKEIYEILKISFDALEDNEKAIFLDIACFFKGENKDYVTEVLEASDFDPVIGIQVLIERSLVHVGYENELHMHDLIQLMGRNIVDKESPNEPGKRSRLWSREDILHVLIENTGTNAIQGIKLDLFGQKDILLNPEAFTKMRRLRLLIIRNARFSEGPKSLSNELILLDWPGYPSPSLPSNFHPQKLVTLNMCQSKIKQLEGIKVCENLREISFSNCEYLTCTPDVSAMANLERLDFSGCGNLVEVHQSVGFLNKLRHLDVWYCSKLRRLPNLKLPLLESLTLHQGTSIEKFPNIVGEIPRLRDISLIDSPNIQEFPTSVEHLIGLKFIIILSCKKLRDLPRSISKLPRLQYLILRDCTNLGRFPKSSSSSSSSTSSGWLVSLKRNNTQDMRLCVGFPALIHLEITNCDLAEVDFLESLHCFSTLHHLDLSGNNFVSIPACITRFTNLQSLRLMDCEGLRQKNASSGGKSFIDNITMMMPMVYRFCRKMRIRIKVRGGELPEWFRHQTRKNEMCFRMPPPKKAKLAGLVVGIVFKLDALSPCSDRIKVYINGRWANSLDPRFDQLDGVVWLFCHPLGDLEGRRETNLGDCFRVSLEFLVEGRILDGDRFNKKLGVYFVFDNTNDDGADDDDDERVIVTYQRKRRRKRWIL</sequence>
<accession>A0A6P9ENP8</accession>
<dbReference type="GO" id="GO:0007165">
    <property type="term" value="P:signal transduction"/>
    <property type="evidence" value="ECO:0007669"/>
    <property type="project" value="InterPro"/>
</dbReference>
<dbReference type="AlphaFoldDB" id="A0A6P9ENP8"/>
<dbReference type="InterPro" id="IPR035897">
    <property type="entry name" value="Toll_tir_struct_dom_sf"/>
</dbReference>
<dbReference type="InterPro" id="IPR032675">
    <property type="entry name" value="LRR_dom_sf"/>
</dbReference>
<dbReference type="SUPFAM" id="SSF46785">
    <property type="entry name" value="Winged helix' DNA-binding domain"/>
    <property type="match status" value="1"/>
</dbReference>
<keyword evidence="3" id="KW-0677">Repeat</keyword>
<dbReference type="InParanoid" id="A0A6P9ENP8"/>
<evidence type="ECO:0000256" key="6">
    <source>
        <dbReference type="ARBA" id="ARBA00023027"/>
    </source>
</evidence>
<dbReference type="Proteomes" id="UP000235220">
    <property type="component" value="Chromosome 3"/>
</dbReference>
<dbReference type="InterPro" id="IPR058192">
    <property type="entry name" value="WHD_ROQ1-like"/>
</dbReference>
<dbReference type="InterPro" id="IPR044974">
    <property type="entry name" value="Disease_R_plants"/>
</dbReference>
<keyword evidence="5" id="KW-0611">Plant defense</keyword>
<evidence type="ECO:0000259" key="8">
    <source>
        <dbReference type="PROSITE" id="PS50104"/>
    </source>
</evidence>
<gene>
    <name evidence="10" type="primary">LOC108996513</name>
</gene>
<reference evidence="10" key="1">
    <citation type="submission" date="2025-08" db="UniProtKB">
        <authorList>
            <consortium name="RefSeq"/>
        </authorList>
    </citation>
    <scope>IDENTIFICATION</scope>
    <source>
        <tissue evidence="10">Leaves</tissue>
    </source>
</reference>
<dbReference type="PROSITE" id="PS50104">
    <property type="entry name" value="TIR"/>
    <property type="match status" value="1"/>
</dbReference>
<dbReference type="InterPro" id="IPR000157">
    <property type="entry name" value="TIR_dom"/>
</dbReference>
<evidence type="ECO:0000256" key="5">
    <source>
        <dbReference type="ARBA" id="ARBA00022821"/>
    </source>
</evidence>
<dbReference type="OrthoDB" id="1901675at2759"/>
<dbReference type="FunFam" id="3.40.50.10140:FF:000007">
    <property type="entry name" value="Disease resistance protein (TIR-NBS-LRR class)"/>
    <property type="match status" value="1"/>
</dbReference>
<dbReference type="RefSeq" id="XP_035544207.1">
    <property type="nucleotide sequence ID" value="XM_035688314.1"/>
</dbReference>
<evidence type="ECO:0000256" key="4">
    <source>
        <dbReference type="ARBA" id="ARBA00022801"/>
    </source>
</evidence>
<dbReference type="SUPFAM" id="SSF52540">
    <property type="entry name" value="P-loop containing nucleoside triphosphate hydrolases"/>
    <property type="match status" value="1"/>
</dbReference>
<dbReference type="InterPro" id="IPR058546">
    <property type="entry name" value="RPS4B/Roq1-like_LRR"/>
</dbReference>
<dbReference type="Gene3D" id="3.40.50.300">
    <property type="entry name" value="P-loop containing nucleotide triphosphate hydrolases"/>
    <property type="match status" value="1"/>
</dbReference>
<dbReference type="Gene3D" id="3.40.50.10140">
    <property type="entry name" value="Toll/interleukin-1 receptor homology (TIR) domain"/>
    <property type="match status" value="1"/>
</dbReference>
<dbReference type="PANTHER" id="PTHR11017">
    <property type="entry name" value="LEUCINE-RICH REPEAT-CONTAINING PROTEIN"/>
    <property type="match status" value="1"/>
</dbReference>
<dbReference type="SMART" id="SM00255">
    <property type="entry name" value="TIR"/>
    <property type="match status" value="1"/>
</dbReference>
<feature type="domain" description="TIR" evidence="8">
    <location>
        <begin position="14"/>
        <end position="184"/>
    </location>
</feature>